<dbReference type="InterPro" id="IPR010998">
    <property type="entry name" value="Integrase_recombinase_N"/>
</dbReference>
<proteinExistence type="predicted"/>
<protein>
    <recommendedName>
        <fullName evidence="4">Core-binding (CB) domain-containing protein</fullName>
    </recommendedName>
</protein>
<dbReference type="PROSITE" id="PS51900">
    <property type="entry name" value="CB"/>
    <property type="match status" value="1"/>
</dbReference>
<feature type="compositionally biased region" description="Polar residues" evidence="3">
    <location>
        <begin position="320"/>
        <end position="334"/>
    </location>
</feature>
<feature type="compositionally biased region" description="Polar residues" evidence="3">
    <location>
        <begin position="434"/>
        <end position="446"/>
    </location>
</feature>
<dbReference type="Proteomes" id="UP000823941">
    <property type="component" value="Chromosome 8"/>
</dbReference>
<name>A0ABQ7QUL4_PLUXY</name>
<dbReference type="EMBL" id="JAHIBW010000008">
    <property type="protein sequence ID" value="KAG7308734.1"/>
    <property type="molecule type" value="Genomic_DNA"/>
</dbReference>
<dbReference type="InterPro" id="IPR044068">
    <property type="entry name" value="CB"/>
</dbReference>
<keyword evidence="1" id="KW-0238">DNA-binding</keyword>
<keyword evidence="6" id="KW-1185">Reference proteome</keyword>
<evidence type="ECO:0000256" key="2">
    <source>
        <dbReference type="ARBA" id="ARBA00023172"/>
    </source>
</evidence>
<keyword evidence="2" id="KW-0233">DNA recombination</keyword>
<organism evidence="5 6">
    <name type="scientific">Plutella xylostella</name>
    <name type="common">Diamondback moth</name>
    <name type="synonym">Plutella maculipennis</name>
    <dbReference type="NCBI Taxonomy" id="51655"/>
    <lineage>
        <taxon>Eukaryota</taxon>
        <taxon>Metazoa</taxon>
        <taxon>Ecdysozoa</taxon>
        <taxon>Arthropoda</taxon>
        <taxon>Hexapoda</taxon>
        <taxon>Insecta</taxon>
        <taxon>Pterygota</taxon>
        <taxon>Neoptera</taxon>
        <taxon>Endopterygota</taxon>
        <taxon>Lepidoptera</taxon>
        <taxon>Glossata</taxon>
        <taxon>Ditrysia</taxon>
        <taxon>Yponomeutoidea</taxon>
        <taxon>Plutellidae</taxon>
        <taxon>Plutella</taxon>
    </lineage>
</organism>
<dbReference type="InterPro" id="IPR011010">
    <property type="entry name" value="DNA_brk_join_enz"/>
</dbReference>
<feature type="compositionally biased region" description="Low complexity" evidence="3">
    <location>
        <begin position="335"/>
        <end position="346"/>
    </location>
</feature>
<evidence type="ECO:0000313" key="5">
    <source>
        <dbReference type="EMBL" id="KAG7308734.1"/>
    </source>
</evidence>
<accession>A0ABQ7QUL4</accession>
<dbReference type="PANTHER" id="PTHR35617">
    <property type="entry name" value="PHAGE_INTEGRASE DOMAIN-CONTAINING PROTEIN"/>
    <property type="match status" value="1"/>
</dbReference>
<feature type="domain" description="Core-binding (CB)" evidence="4">
    <location>
        <begin position="471"/>
        <end position="559"/>
    </location>
</feature>
<dbReference type="Gene3D" id="1.10.443.10">
    <property type="entry name" value="Intergrase catalytic core"/>
    <property type="match status" value="1"/>
</dbReference>
<gene>
    <name evidence="5" type="ORF">JYU34_005966</name>
</gene>
<reference evidence="5 6" key="1">
    <citation type="submission" date="2021-06" db="EMBL/GenBank/DDBJ databases">
        <title>A haploid diamondback moth (Plutella xylostella L.) genome assembly resolves 31 chromosomes and identifies a diamide resistance mutation.</title>
        <authorList>
            <person name="Ward C.M."/>
            <person name="Perry K.D."/>
            <person name="Baker G."/>
            <person name="Powis K."/>
            <person name="Heckel D.G."/>
            <person name="Baxter S.W."/>
        </authorList>
    </citation>
    <scope>NUCLEOTIDE SEQUENCE [LARGE SCALE GENOMIC DNA]</scope>
    <source>
        <strain evidence="5 6">LV</strain>
        <tissue evidence="5">Single pupa</tissue>
    </source>
</reference>
<feature type="region of interest" description="Disordered" evidence="3">
    <location>
        <begin position="320"/>
        <end position="347"/>
    </location>
</feature>
<dbReference type="SUPFAM" id="SSF56349">
    <property type="entry name" value="DNA breaking-rejoining enzymes"/>
    <property type="match status" value="1"/>
</dbReference>
<evidence type="ECO:0000313" key="6">
    <source>
        <dbReference type="Proteomes" id="UP000823941"/>
    </source>
</evidence>
<evidence type="ECO:0000259" key="4">
    <source>
        <dbReference type="PROSITE" id="PS51900"/>
    </source>
</evidence>
<sequence>MRTSLQVSRGSSPTLCMANDQPTVWPSKCTQNLRHSLELGGTAVKAQRDEGSGIPGRLPFGKPVPPPATGPCSSSQSPATRAGLGNKQREVVGTTSSEYRISRYRMEHGTEHQVITSREALQTTGLPREVSGCTCLVTARSAEAGGLAKLCQFHSSVRQNQLPQPVDTDAEGGPRRDFSGPHCPGSCRPSVVDEPLQRGERNLASTSHALHSDRRIRRRLGSVRGWPLPAGSMAGTRNFVPSQQEGIASHIICSPEHGPGIRRQNYTGSERQSDGAGLSAQPGGHPLRAIVKYSKEHLHPLNDPSHSSDDELHSRPAQLCSGQSVEVQSTPRVASSSNSDQIDISQVGNTNNRSICFTERSRSSPICNARPERSSSRLPRCLQQNLDLQAGVDIPATVPDASGVVRDEPSARQVHSDLSSVAECVLEGGPKSKGTMSTLHDSQPAQSVEGHYHRSTSSTGRPPSIRGMADSGWDELLHDWSPSQRSLVESSWRPSTLRTYKQCWLRWSSWCRSSNVNLKDPGPGGIAKYLVYLHKTLHLSYRTILVHKSVVTNFCRPQDTAILSSHTLVRQVLKGIANETCAKTKVNKPPIWNPQLVIDWLVHNDPISDNLFDISRRCAILLLLASGRRVHDLTLLSVAPDHMEDHDGRITFWPKYGSKTDCLARRQSGWELSSGPHANIDLVRWLRRLVELSAPRRAQAETSSLFVTMCGAPRAASRTVIGGWVRTVLSEAGIHDAPGSTRSAVASLSWVQNFPVEDILARGNWTSQNTLLRYYKRPLARSTSDTASAMTNCFKPV</sequence>
<dbReference type="SUPFAM" id="SSF47823">
    <property type="entry name" value="lambda integrase-like, N-terminal domain"/>
    <property type="match status" value="1"/>
</dbReference>
<feature type="region of interest" description="Disordered" evidence="3">
    <location>
        <begin position="163"/>
        <end position="195"/>
    </location>
</feature>
<feature type="region of interest" description="Disordered" evidence="3">
    <location>
        <begin position="254"/>
        <end position="285"/>
    </location>
</feature>
<dbReference type="Gene3D" id="1.10.150.130">
    <property type="match status" value="1"/>
</dbReference>
<feature type="region of interest" description="Disordered" evidence="3">
    <location>
        <begin position="430"/>
        <end position="468"/>
    </location>
</feature>
<comment type="caution">
    <text evidence="5">The sequence shown here is derived from an EMBL/GenBank/DDBJ whole genome shotgun (WGS) entry which is preliminary data.</text>
</comment>
<dbReference type="InterPro" id="IPR013762">
    <property type="entry name" value="Integrase-like_cat_sf"/>
</dbReference>
<evidence type="ECO:0000256" key="3">
    <source>
        <dbReference type="SAM" id="MobiDB-lite"/>
    </source>
</evidence>
<evidence type="ECO:0000256" key="1">
    <source>
        <dbReference type="ARBA" id="ARBA00023125"/>
    </source>
</evidence>
<feature type="region of interest" description="Disordered" evidence="3">
    <location>
        <begin position="60"/>
        <end position="95"/>
    </location>
</feature>
<dbReference type="PANTHER" id="PTHR35617:SF3">
    <property type="entry name" value="CORE-BINDING (CB) DOMAIN-CONTAINING PROTEIN"/>
    <property type="match status" value="1"/>
</dbReference>